<evidence type="ECO:0000313" key="1">
    <source>
        <dbReference type="EMBL" id="RVT83762.1"/>
    </source>
</evidence>
<evidence type="ECO:0000313" key="2">
    <source>
        <dbReference type="Proteomes" id="UP000288587"/>
    </source>
</evidence>
<comment type="caution">
    <text evidence="1">The sequence shown here is derived from an EMBL/GenBank/DDBJ whole genome shotgun (WGS) entry which is preliminary data.</text>
</comment>
<dbReference type="SUPFAM" id="SSF109854">
    <property type="entry name" value="DinB/YfiT-like putative metalloenzymes"/>
    <property type="match status" value="1"/>
</dbReference>
<dbReference type="Pfam" id="PF09351">
    <property type="entry name" value="DUF1993"/>
    <property type="match status" value="1"/>
</dbReference>
<dbReference type="Proteomes" id="UP000288587">
    <property type="component" value="Unassembled WGS sequence"/>
</dbReference>
<dbReference type="Gene3D" id="1.20.120.450">
    <property type="entry name" value="dinb family like domain"/>
    <property type="match status" value="1"/>
</dbReference>
<dbReference type="EMBL" id="SACM01000004">
    <property type="protein sequence ID" value="RVT83762.1"/>
    <property type="molecule type" value="Genomic_DNA"/>
</dbReference>
<name>A0A3S2UBP4_9BURK</name>
<proteinExistence type="predicted"/>
<protein>
    <submittedName>
        <fullName evidence="1">DUF1993 domain-containing protein</fullName>
    </submittedName>
</protein>
<dbReference type="OrthoDB" id="338237at2"/>
<sequence>MSISMVQATSPRFVNGLRNLAAILKKGAEHAAAQGWDAQVLLQARLYPDMFPLVRQVQIACDSAKGAVARLAGVDIPSFPDTETSFDELQARIQKTIDFIEHVDASKLDGSETRAIHLKAGGRELHFVGSQYLMGWAWPNFHFHSTTAYALLRHNGVPLGKRDYLGEV</sequence>
<keyword evidence="2" id="KW-1185">Reference proteome</keyword>
<dbReference type="InterPro" id="IPR018531">
    <property type="entry name" value="DUF1993"/>
</dbReference>
<dbReference type="PANTHER" id="PTHR36922:SF1">
    <property type="entry name" value="DUF1993 DOMAIN-CONTAINING PROTEIN"/>
    <property type="match status" value="1"/>
</dbReference>
<dbReference type="PANTHER" id="PTHR36922">
    <property type="entry name" value="BLL2446 PROTEIN"/>
    <property type="match status" value="1"/>
</dbReference>
<dbReference type="InterPro" id="IPR034660">
    <property type="entry name" value="DinB/YfiT-like"/>
</dbReference>
<gene>
    <name evidence="1" type="ORF">EOD73_14435</name>
</gene>
<reference evidence="1 2" key="1">
    <citation type="submission" date="2019-01" db="EMBL/GenBank/DDBJ databases">
        <authorList>
            <person name="Chen W.-M."/>
        </authorList>
    </citation>
    <scope>NUCLEOTIDE SEQUENCE [LARGE SCALE GENOMIC DNA]</scope>
    <source>
        <strain evidence="1 2">CCP-18</strain>
    </source>
</reference>
<accession>A0A3S2UBP4</accession>
<dbReference type="RefSeq" id="WP_127683726.1">
    <property type="nucleotide sequence ID" value="NZ_SACM01000004.1"/>
</dbReference>
<dbReference type="AlphaFoldDB" id="A0A3S2UBP4"/>
<organism evidence="1 2">
    <name type="scientific">Inhella crocodyli</name>
    <dbReference type="NCBI Taxonomy" id="2499851"/>
    <lineage>
        <taxon>Bacteria</taxon>
        <taxon>Pseudomonadati</taxon>
        <taxon>Pseudomonadota</taxon>
        <taxon>Betaproteobacteria</taxon>
        <taxon>Burkholderiales</taxon>
        <taxon>Sphaerotilaceae</taxon>
        <taxon>Inhella</taxon>
    </lineage>
</organism>